<dbReference type="Proteomes" id="UP000294257">
    <property type="component" value="Unassembled WGS sequence"/>
</dbReference>
<reference evidence="3 4" key="1">
    <citation type="submission" date="2019-02" db="EMBL/GenBank/DDBJ databases">
        <title>Genomic Encyclopedia of Type Strains, Phase IV (KMG-IV): sequencing the most valuable type-strain genomes for metagenomic binning, comparative biology and taxonomic classification.</title>
        <authorList>
            <person name="Goeker M."/>
        </authorList>
    </citation>
    <scope>NUCLEOTIDE SEQUENCE [LARGE SCALE GENOMIC DNA]</scope>
    <source>
        <strain evidence="3 4">DSM 101727</strain>
    </source>
</reference>
<dbReference type="GO" id="GO:0005576">
    <property type="term" value="C:extracellular region"/>
    <property type="evidence" value="ECO:0007669"/>
    <property type="project" value="TreeGrafter"/>
</dbReference>
<dbReference type="EMBL" id="SGWQ01000006">
    <property type="protein sequence ID" value="RZS37203.1"/>
    <property type="molecule type" value="Genomic_DNA"/>
</dbReference>
<dbReference type="RefSeq" id="WP_130345775.1">
    <property type="nucleotide sequence ID" value="NZ_SGWQ01000006.1"/>
</dbReference>
<proteinExistence type="predicted"/>
<dbReference type="AlphaFoldDB" id="A0A4V2ESD6"/>
<evidence type="ECO:0000313" key="4">
    <source>
        <dbReference type="Proteomes" id="UP000294257"/>
    </source>
</evidence>
<comment type="caution">
    <text evidence="3">The sequence shown here is derived from an EMBL/GenBank/DDBJ whole genome shotgun (WGS) entry which is preliminary data.</text>
</comment>
<dbReference type="Pfam" id="PF02470">
    <property type="entry name" value="MlaD"/>
    <property type="match status" value="1"/>
</dbReference>
<dbReference type="Pfam" id="PF11887">
    <property type="entry name" value="Mce4_CUP1"/>
    <property type="match status" value="1"/>
</dbReference>
<name>A0A4V2ESD6_9PSEU</name>
<organism evidence="3 4">
    <name type="scientific">Herbihabitans rhizosphaerae</name>
    <dbReference type="NCBI Taxonomy" id="1872711"/>
    <lineage>
        <taxon>Bacteria</taxon>
        <taxon>Bacillati</taxon>
        <taxon>Actinomycetota</taxon>
        <taxon>Actinomycetes</taxon>
        <taxon>Pseudonocardiales</taxon>
        <taxon>Pseudonocardiaceae</taxon>
        <taxon>Herbihabitans</taxon>
    </lineage>
</organism>
<sequence>MTATSRTGRNLATAVAAACVLALVLAAALWWVLRETSEKRYTAMFTGTVGLYEQNDVRVLGVKVGKVEKIEPQGDQVKVEFVVNADVQIPAEAKAVIVAPSLVSDRYIQMTPAYTGGRELAEGVVLARDRTATPLETDDLYDSLNRVTSALGPNGANKNGALSDLLNTLAKNLDGTGQVTHDTITQLGKAASTLSGNQGDLFATVDNLQKFTSALAGSDQQVNQFVQQLASVNKFLAGERGDFALAVRELGTALGTVQKFIDSNRGKIKTNVDKLASITKVLVDQRASLAETLDLAPLALSNLAGTWNASSQTLDARPQLNELTQPPIVMICNLVKQLTPAQLPPVLGDTCKQLAPVIQGLVPLPSVGQVIEGFHRHQLPSLPLPLAGAMYGTPPPGGK</sequence>
<dbReference type="InterPro" id="IPR052336">
    <property type="entry name" value="MlaD_Phospholipid_Transporter"/>
</dbReference>
<dbReference type="NCBIfam" id="TIGR00996">
    <property type="entry name" value="Mtu_fam_mce"/>
    <property type="match status" value="1"/>
</dbReference>
<accession>A0A4V2ESD6</accession>
<protein>
    <submittedName>
        <fullName evidence="3">Virulence factor Mce-like protein</fullName>
    </submittedName>
</protein>
<gene>
    <name evidence="3" type="ORF">EV193_106441</name>
</gene>
<dbReference type="InterPro" id="IPR003399">
    <property type="entry name" value="Mce/MlaD"/>
</dbReference>
<dbReference type="InterPro" id="IPR024516">
    <property type="entry name" value="Mce_C"/>
</dbReference>
<feature type="domain" description="Mammalian cell entry C-terminal" evidence="2">
    <location>
        <begin position="118"/>
        <end position="294"/>
    </location>
</feature>
<dbReference type="PANTHER" id="PTHR33371:SF4">
    <property type="entry name" value="INTERMEMBRANE PHOSPHOLIPID TRANSPORT SYSTEM BINDING PROTEIN MLAD"/>
    <property type="match status" value="1"/>
</dbReference>
<evidence type="ECO:0000313" key="3">
    <source>
        <dbReference type="EMBL" id="RZS37203.1"/>
    </source>
</evidence>
<dbReference type="InterPro" id="IPR005693">
    <property type="entry name" value="Mce"/>
</dbReference>
<dbReference type="PANTHER" id="PTHR33371">
    <property type="entry name" value="INTERMEMBRANE PHOSPHOLIPID TRANSPORT SYSTEM BINDING PROTEIN MLAD-RELATED"/>
    <property type="match status" value="1"/>
</dbReference>
<evidence type="ECO:0000259" key="2">
    <source>
        <dbReference type="Pfam" id="PF11887"/>
    </source>
</evidence>
<evidence type="ECO:0000259" key="1">
    <source>
        <dbReference type="Pfam" id="PF02470"/>
    </source>
</evidence>
<keyword evidence="4" id="KW-1185">Reference proteome</keyword>
<feature type="domain" description="Mce/MlaD" evidence="1">
    <location>
        <begin position="39"/>
        <end position="112"/>
    </location>
</feature>
<dbReference type="OrthoDB" id="4516955at2"/>